<keyword evidence="4 6" id="KW-0472">Membrane</keyword>
<proteinExistence type="predicted"/>
<keyword evidence="8" id="KW-1185">Reference proteome</keyword>
<dbReference type="PANTHER" id="PTHR10231">
    <property type="entry name" value="NUCLEOTIDE-SUGAR TRANSMEMBRANE TRANSPORTER"/>
    <property type="match status" value="1"/>
</dbReference>
<protein>
    <submittedName>
        <fullName evidence="7">UDP-N-acetylglucosamine transmembrane transporter</fullName>
    </submittedName>
</protein>
<dbReference type="Pfam" id="PF04142">
    <property type="entry name" value="Nuc_sug_transp"/>
    <property type="match status" value="2"/>
</dbReference>
<dbReference type="Proteomes" id="UP001363151">
    <property type="component" value="Unassembled WGS sequence"/>
</dbReference>
<feature type="region of interest" description="Disordered" evidence="5">
    <location>
        <begin position="348"/>
        <end position="384"/>
    </location>
</feature>
<keyword evidence="3 6" id="KW-1133">Transmembrane helix</keyword>
<evidence type="ECO:0000313" key="8">
    <source>
        <dbReference type="Proteomes" id="UP001363151"/>
    </source>
</evidence>
<evidence type="ECO:0000313" key="7">
    <source>
        <dbReference type="EMBL" id="KAK7254815.1"/>
    </source>
</evidence>
<feature type="transmembrane region" description="Helical" evidence="6">
    <location>
        <begin position="231"/>
        <end position="251"/>
    </location>
</feature>
<evidence type="ECO:0000256" key="3">
    <source>
        <dbReference type="ARBA" id="ARBA00022989"/>
    </source>
</evidence>
<dbReference type="InterPro" id="IPR037185">
    <property type="entry name" value="EmrE-like"/>
</dbReference>
<dbReference type="InterPro" id="IPR007271">
    <property type="entry name" value="Nuc_sug_transpt"/>
</dbReference>
<evidence type="ECO:0000256" key="4">
    <source>
        <dbReference type="ARBA" id="ARBA00023136"/>
    </source>
</evidence>
<gene>
    <name evidence="7" type="primary">SLC35A3</name>
    <name evidence="7" type="ORF">SO694_00133013</name>
</gene>
<keyword evidence="2 6" id="KW-0812">Transmembrane</keyword>
<reference evidence="7 8" key="1">
    <citation type="submission" date="2024-03" db="EMBL/GenBank/DDBJ databases">
        <title>Aureococcus anophagefferens CCMP1851 and Kratosvirus quantuckense: Draft genome of a second virus-susceptible host strain in the model system.</title>
        <authorList>
            <person name="Chase E."/>
            <person name="Truchon A.R."/>
            <person name="Schepens W."/>
            <person name="Wilhelm S.W."/>
        </authorList>
    </citation>
    <scope>NUCLEOTIDE SEQUENCE [LARGE SCALE GENOMIC DNA]</scope>
    <source>
        <strain evidence="7 8">CCMP1851</strain>
    </source>
</reference>
<evidence type="ECO:0000256" key="5">
    <source>
        <dbReference type="SAM" id="MobiDB-lite"/>
    </source>
</evidence>
<dbReference type="SUPFAM" id="SSF103481">
    <property type="entry name" value="Multidrug resistance efflux transporter EmrE"/>
    <property type="match status" value="1"/>
</dbReference>
<evidence type="ECO:0000256" key="1">
    <source>
        <dbReference type="ARBA" id="ARBA00004141"/>
    </source>
</evidence>
<feature type="transmembrane region" description="Helical" evidence="6">
    <location>
        <begin position="271"/>
        <end position="294"/>
    </location>
</feature>
<dbReference type="NCBIfam" id="TIGR00803">
    <property type="entry name" value="nst"/>
    <property type="match status" value="1"/>
</dbReference>
<feature type="transmembrane region" description="Helical" evidence="6">
    <location>
        <begin position="306"/>
        <end position="323"/>
    </location>
</feature>
<name>A0ABR1GFZ3_AURAN</name>
<feature type="region of interest" description="Disordered" evidence="5">
    <location>
        <begin position="35"/>
        <end position="64"/>
    </location>
</feature>
<organism evidence="7 8">
    <name type="scientific">Aureococcus anophagefferens</name>
    <name type="common">Harmful bloom alga</name>
    <dbReference type="NCBI Taxonomy" id="44056"/>
    <lineage>
        <taxon>Eukaryota</taxon>
        <taxon>Sar</taxon>
        <taxon>Stramenopiles</taxon>
        <taxon>Ochrophyta</taxon>
        <taxon>Pelagophyceae</taxon>
        <taxon>Pelagomonadales</taxon>
        <taxon>Pelagomonadaceae</taxon>
        <taxon>Aureococcus</taxon>
    </lineage>
</organism>
<dbReference type="EMBL" id="JBBJCI010000016">
    <property type="protein sequence ID" value="KAK7254815.1"/>
    <property type="molecule type" value="Genomic_DNA"/>
</dbReference>
<comment type="subcellular location">
    <subcellularLocation>
        <location evidence="1">Membrane</location>
        <topology evidence="1">Multi-pass membrane protein</topology>
    </subcellularLocation>
</comment>
<feature type="compositionally biased region" description="Low complexity" evidence="5">
    <location>
        <begin position="38"/>
        <end position="54"/>
    </location>
</feature>
<sequence length="384" mass="40284">MSGTTTSRHSKETPASTMIVTSARRVDFFPRCQKPNARQRAGRAGQGFGVAAAPAEPPREEKRAPSFGGVRLKHLVCGLLVLQNTGAAAHAVYASMPGEGQYITQTAVIMQEVMKGLACVVLLLKDEGTLASAWEKPSEALKTSVPALLYLVQNNLQYVAVGYLDAATYTVSYQSKIIWSGMLSVLLLGRKLGAHKWLGIVLLGAGVATVQLAGQSDARGRPRATAVSGKAVGLVAIILAAMVSALAGVYFEKILKGAKGAALRAGHTSFFFGYTKMTWVCVTMNAFGASSWAASSSTRASVMKDVALGTSIVCSSLLSVYLFDFEINALFAGGIAVVIYSAPAAADVESPSKGAGKPQARAGCFWPAGRRAGPPKFRPPQAPR</sequence>
<comment type="caution">
    <text evidence="7">The sequence shown here is derived from an EMBL/GenBank/DDBJ whole genome shotgun (WGS) entry which is preliminary data.</text>
</comment>
<accession>A0ABR1GFZ3</accession>
<evidence type="ECO:0000256" key="2">
    <source>
        <dbReference type="ARBA" id="ARBA00022692"/>
    </source>
</evidence>
<evidence type="ECO:0000256" key="6">
    <source>
        <dbReference type="SAM" id="Phobius"/>
    </source>
</evidence>